<gene>
    <name evidence="3" type="ORF">PCOR1329_LOCUS43685</name>
</gene>
<feature type="chain" id="PRO_5047515591" evidence="2">
    <location>
        <begin position="21"/>
        <end position="231"/>
    </location>
</feature>
<dbReference type="EMBL" id="CAUYUJ010015250">
    <property type="protein sequence ID" value="CAK0851558.1"/>
    <property type="molecule type" value="Genomic_DNA"/>
</dbReference>
<feature type="compositionally biased region" description="Acidic residues" evidence="1">
    <location>
        <begin position="162"/>
        <end position="173"/>
    </location>
</feature>
<comment type="caution">
    <text evidence="3">The sequence shown here is derived from an EMBL/GenBank/DDBJ whole genome shotgun (WGS) entry which is preliminary data.</text>
</comment>
<feature type="compositionally biased region" description="Low complexity" evidence="1">
    <location>
        <begin position="187"/>
        <end position="200"/>
    </location>
</feature>
<proteinExistence type="predicted"/>
<keyword evidence="4" id="KW-1185">Reference proteome</keyword>
<evidence type="ECO:0000256" key="2">
    <source>
        <dbReference type="SAM" id="SignalP"/>
    </source>
</evidence>
<reference evidence="3" key="1">
    <citation type="submission" date="2023-10" db="EMBL/GenBank/DDBJ databases">
        <authorList>
            <person name="Chen Y."/>
            <person name="Shah S."/>
            <person name="Dougan E. K."/>
            <person name="Thang M."/>
            <person name="Chan C."/>
        </authorList>
    </citation>
    <scope>NUCLEOTIDE SEQUENCE [LARGE SCALE GENOMIC DNA]</scope>
</reference>
<name>A0ABN9U0J0_9DINO</name>
<feature type="signal peptide" evidence="2">
    <location>
        <begin position="1"/>
        <end position="20"/>
    </location>
</feature>
<feature type="region of interest" description="Disordered" evidence="1">
    <location>
        <begin position="106"/>
        <end position="212"/>
    </location>
</feature>
<sequence>MARACAAAALRLLVPSSCCPAPGRFNIPSWTGERCSRLQDYSGRTLMASDGHEETQTGILTGAEPRGSHRRGGPVHFCRALGARCPARARHVLSIRSIGTKKMCAPSCGGAGPAGKIQARRGARTPLAHAEAQQGRSWRPPAFPPPPPSFADSPGAPARAGEEEEEEEEEEADEPARSGQPVAVRHGLAPGAQAGCAPAGETERRTGSVGPISRAGLGTMLLLCFAISEYF</sequence>
<dbReference type="Proteomes" id="UP001189429">
    <property type="component" value="Unassembled WGS sequence"/>
</dbReference>
<evidence type="ECO:0000313" key="4">
    <source>
        <dbReference type="Proteomes" id="UP001189429"/>
    </source>
</evidence>
<organism evidence="3 4">
    <name type="scientific">Prorocentrum cordatum</name>
    <dbReference type="NCBI Taxonomy" id="2364126"/>
    <lineage>
        <taxon>Eukaryota</taxon>
        <taxon>Sar</taxon>
        <taxon>Alveolata</taxon>
        <taxon>Dinophyceae</taxon>
        <taxon>Prorocentrales</taxon>
        <taxon>Prorocentraceae</taxon>
        <taxon>Prorocentrum</taxon>
    </lineage>
</organism>
<protein>
    <submittedName>
        <fullName evidence="3">Uncharacterized protein</fullName>
    </submittedName>
</protein>
<evidence type="ECO:0000256" key="1">
    <source>
        <dbReference type="SAM" id="MobiDB-lite"/>
    </source>
</evidence>
<keyword evidence="2" id="KW-0732">Signal</keyword>
<evidence type="ECO:0000313" key="3">
    <source>
        <dbReference type="EMBL" id="CAK0851558.1"/>
    </source>
</evidence>
<accession>A0ABN9U0J0</accession>